<organism evidence="5 6">
    <name type="scientific">Aldrovandia affinis</name>
    <dbReference type="NCBI Taxonomy" id="143900"/>
    <lineage>
        <taxon>Eukaryota</taxon>
        <taxon>Metazoa</taxon>
        <taxon>Chordata</taxon>
        <taxon>Craniata</taxon>
        <taxon>Vertebrata</taxon>
        <taxon>Euteleostomi</taxon>
        <taxon>Actinopterygii</taxon>
        <taxon>Neopterygii</taxon>
        <taxon>Teleostei</taxon>
        <taxon>Notacanthiformes</taxon>
        <taxon>Halosauridae</taxon>
        <taxon>Aldrovandia</taxon>
    </lineage>
</organism>
<dbReference type="GO" id="GO:0016020">
    <property type="term" value="C:membrane"/>
    <property type="evidence" value="ECO:0007669"/>
    <property type="project" value="InterPro"/>
</dbReference>
<evidence type="ECO:0000313" key="6">
    <source>
        <dbReference type="Proteomes" id="UP001221898"/>
    </source>
</evidence>
<keyword evidence="6" id="KW-1185">Reference proteome</keyword>
<dbReference type="GO" id="GO:0045892">
    <property type="term" value="P:negative regulation of DNA-templated transcription"/>
    <property type="evidence" value="ECO:0007669"/>
    <property type="project" value="InterPro"/>
</dbReference>
<feature type="domain" description="Platelet-derived growth factor (PDGF) family profile" evidence="4">
    <location>
        <begin position="72"/>
        <end position="169"/>
    </location>
</feature>
<reference evidence="5" key="1">
    <citation type="journal article" date="2023" name="Science">
        <title>Genome structures resolve the early diversification of teleost fishes.</title>
        <authorList>
            <person name="Parey E."/>
            <person name="Louis A."/>
            <person name="Montfort J."/>
            <person name="Bouchez O."/>
            <person name="Roques C."/>
            <person name="Iampietro C."/>
            <person name="Lluch J."/>
            <person name="Castinel A."/>
            <person name="Donnadieu C."/>
            <person name="Desvignes T."/>
            <person name="Floi Bucao C."/>
            <person name="Jouanno E."/>
            <person name="Wen M."/>
            <person name="Mejri S."/>
            <person name="Dirks R."/>
            <person name="Jansen H."/>
            <person name="Henkel C."/>
            <person name="Chen W.J."/>
            <person name="Zahm M."/>
            <person name="Cabau C."/>
            <person name="Klopp C."/>
            <person name="Thompson A.W."/>
            <person name="Robinson-Rechavi M."/>
            <person name="Braasch I."/>
            <person name="Lecointre G."/>
            <person name="Bobe J."/>
            <person name="Postlethwait J.H."/>
            <person name="Berthelot C."/>
            <person name="Roest Crollius H."/>
            <person name="Guiguen Y."/>
        </authorList>
    </citation>
    <scope>NUCLEOTIDE SEQUENCE</scope>
    <source>
        <strain evidence="5">NC1722</strain>
    </source>
</reference>
<comment type="similarity">
    <text evidence="2">Belongs to the PDGF/VEGF growth factor family.</text>
</comment>
<feature type="region of interest" description="Disordered" evidence="3">
    <location>
        <begin position="169"/>
        <end position="278"/>
    </location>
</feature>
<keyword evidence="1 2" id="KW-0339">Growth factor</keyword>
<dbReference type="Proteomes" id="UP001221898">
    <property type="component" value="Unassembled WGS sequence"/>
</dbReference>
<feature type="compositionally biased region" description="Pro residues" evidence="3">
    <location>
        <begin position="429"/>
        <end position="438"/>
    </location>
</feature>
<evidence type="ECO:0000259" key="4">
    <source>
        <dbReference type="PROSITE" id="PS50278"/>
    </source>
</evidence>
<feature type="region of interest" description="Disordered" evidence="3">
    <location>
        <begin position="418"/>
        <end position="470"/>
    </location>
</feature>
<dbReference type="Pfam" id="PF15800">
    <property type="entry name" value="CiPC"/>
    <property type="match status" value="2"/>
</dbReference>
<dbReference type="InterPro" id="IPR031602">
    <property type="entry name" value="CIPC"/>
</dbReference>
<sequence>MNSFNQYFLSIVLNSGGSPELQDYFRSRVFLQLDETLEMIFLASITQIVAALLLQCSPAQSSPFSSGVHGSGVVRFQEVWGRSLCRTMEKLVEVVQEYPGEVEHVFSPACVLLWRCAGCCGDEGLECHPTLTRNLTAQLLKIRPGDVENEYVVMTFVEHQTCECRPRSITLKNERQRPRERGKKRKDRQRAKDCDTRPCSPERLDPTGTIGAKMSSKARVHSHRKPSDAMSRMRMRMEGSKSESERDSGFSDASSEHLSALDQTDSDETAQGMRPGTQASQMAVMGAPYSGLSPMIFMNNVLLKQPSDTPPSPKPWGFQPTIEVLPQPQVLFLQPVMSAESTSLQRTTPAKRRRSKKYLPILKSYPKIAPYPYSSGQSSSSSSEKSTRMRGLLPPSTALCFQGLLPIATVPYQGTSKQGPWTTAWSMPRLPPQNPNPRPRNQRLGPSPLHMGHGARRGLPENDLNGEGLPDDCDNKRKRFCNTYNILSQSGLLDITLRTQELIRQNHSSQSQLERLRLQAGLFLEAVRSGSPEVWTRLQLAMLEAGPEATEEEPEHSRDGLA</sequence>
<comment type="caution">
    <text evidence="5">The sequence shown here is derived from an EMBL/GenBank/DDBJ whole genome shotgun (WGS) entry which is preliminary data.</text>
</comment>
<feature type="compositionally biased region" description="Basic and acidic residues" evidence="3">
    <location>
        <begin position="190"/>
        <end position="205"/>
    </location>
</feature>
<dbReference type="Gene3D" id="2.10.90.10">
    <property type="entry name" value="Cystine-knot cytokines"/>
    <property type="match status" value="1"/>
</dbReference>
<dbReference type="SUPFAM" id="SSF57501">
    <property type="entry name" value="Cystine-knot cytokines"/>
    <property type="match status" value="1"/>
</dbReference>
<dbReference type="EMBL" id="JAINUG010000027">
    <property type="protein sequence ID" value="KAJ8410142.1"/>
    <property type="molecule type" value="Genomic_DNA"/>
</dbReference>
<protein>
    <recommendedName>
        <fullName evidence="4">Platelet-derived growth factor (PDGF) family profile domain-containing protein</fullName>
    </recommendedName>
</protein>
<feature type="compositionally biased region" description="Polar residues" evidence="3">
    <location>
        <begin position="251"/>
        <end position="263"/>
    </location>
</feature>
<evidence type="ECO:0000256" key="3">
    <source>
        <dbReference type="SAM" id="MobiDB-lite"/>
    </source>
</evidence>
<gene>
    <name evidence="5" type="ORF">AAFF_G00201230</name>
</gene>
<evidence type="ECO:0000256" key="1">
    <source>
        <dbReference type="ARBA" id="ARBA00023030"/>
    </source>
</evidence>
<feature type="compositionally biased region" description="Basic and acidic residues" evidence="3">
    <location>
        <begin position="169"/>
        <end position="179"/>
    </location>
</feature>
<dbReference type="GO" id="GO:0042754">
    <property type="term" value="P:negative regulation of circadian rhythm"/>
    <property type="evidence" value="ECO:0007669"/>
    <property type="project" value="InterPro"/>
</dbReference>
<dbReference type="GO" id="GO:0008083">
    <property type="term" value="F:growth factor activity"/>
    <property type="evidence" value="ECO:0007669"/>
    <property type="project" value="UniProtKB-KW"/>
</dbReference>
<evidence type="ECO:0000313" key="5">
    <source>
        <dbReference type="EMBL" id="KAJ8410142.1"/>
    </source>
</evidence>
<feature type="compositionally biased region" description="Low complexity" evidence="3">
    <location>
        <begin position="374"/>
        <end position="384"/>
    </location>
</feature>
<feature type="compositionally biased region" description="Basic residues" evidence="3">
    <location>
        <begin position="180"/>
        <end position="189"/>
    </location>
</feature>
<name>A0AAD7WUW7_9TELE</name>
<evidence type="ECO:0000256" key="2">
    <source>
        <dbReference type="RuleBase" id="RU003818"/>
    </source>
</evidence>
<dbReference type="SMART" id="SM00141">
    <property type="entry name" value="PDGF"/>
    <property type="match status" value="1"/>
</dbReference>
<accession>A0AAD7WUW7</accession>
<dbReference type="Pfam" id="PF00341">
    <property type="entry name" value="PDGF"/>
    <property type="match status" value="1"/>
</dbReference>
<dbReference type="GO" id="GO:0005634">
    <property type="term" value="C:nucleus"/>
    <property type="evidence" value="ECO:0007669"/>
    <property type="project" value="TreeGrafter"/>
</dbReference>
<dbReference type="InterPro" id="IPR029034">
    <property type="entry name" value="Cystine-knot_cytokine"/>
</dbReference>
<dbReference type="PANTHER" id="PTHR34648:SF6">
    <property type="entry name" value="CLOCK-INTERACTING PACEMAKER-RELATED"/>
    <property type="match status" value="1"/>
</dbReference>
<dbReference type="CDD" id="cd00135">
    <property type="entry name" value="PDGF"/>
    <property type="match status" value="1"/>
</dbReference>
<feature type="region of interest" description="Disordered" evidence="3">
    <location>
        <begin position="372"/>
        <end position="391"/>
    </location>
</feature>
<feature type="compositionally biased region" description="Basic and acidic residues" evidence="3">
    <location>
        <begin position="235"/>
        <end position="249"/>
    </location>
</feature>
<dbReference type="InterPro" id="IPR000072">
    <property type="entry name" value="PDGF/VEGF_dom"/>
</dbReference>
<dbReference type="PROSITE" id="PS50278">
    <property type="entry name" value="PDGF_2"/>
    <property type="match status" value="1"/>
</dbReference>
<proteinExistence type="inferred from homology"/>
<dbReference type="PANTHER" id="PTHR34648">
    <property type="entry name" value="CLOCK-INTERACTING PACEMAKER"/>
    <property type="match status" value="1"/>
</dbReference>
<dbReference type="AlphaFoldDB" id="A0AAD7WUW7"/>